<dbReference type="InterPro" id="IPR050142">
    <property type="entry name" value="MADS-box/MEF2_TF"/>
</dbReference>
<feature type="domain" description="MADS-box" evidence="6">
    <location>
        <begin position="1"/>
        <end position="49"/>
    </location>
</feature>
<dbReference type="SMART" id="SM00432">
    <property type="entry name" value="MADS"/>
    <property type="match status" value="1"/>
</dbReference>
<dbReference type="GO" id="GO:0003677">
    <property type="term" value="F:DNA binding"/>
    <property type="evidence" value="ECO:0007669"/>
    <property type="project" value="UniProtKB-KW"/>
</dbReference>
<dbReference type="Pfam" id="PF00319">
    <property type="entry name" value="SRF-TF"/>
    <property type="match status" value="1"/>
</dbReference>
<gene>
    <name evidence="7" type="primary">MADS40</name>
</gene>
<comment type="subcellular location">
    <subcellularLocation>
        <location evidence="1">Nucleus</location>
    </subcellularLocation>
</comment>
<sequence length="174" mass="20257">MGRAKLDLKYRKETRSRMNTYNVRIKSLNKKAKELSVLCGVDVLFSSFSPDLNTCHYWPNNPSDFNRILDRYKSIYSNSPPLNSSFQAEFMDFNKKLKEVKERICFLEAQKVGISTFSSQNIKCSEIIGSTEGKEKENEDIFSTQQDLHEDMFVSEFPAISCFNHDWNLSSQFF</sequence>
<dbReference type="InterPro" id="IPR002100">
    <property type="entry name" value="TF_MADSbox"/>
</dbReference>
<dbReference type="EMBL" id="KP241060">
    <property type="protein sequence ID" value="AIZ95386.1"/>
    <property type="molecule type" value="Genomic_DNA"/>
</dbReference>
<evidence type="ECO:0000256" key="5">
    <source>
        <dbReference type="ARBA" id="ARBA00023242"/>
    </source>
</evidence>
<keyword evidence="3" id="KW-0238">DNA-binding</keyword>
<proteinExistence type="predicted"/>
<reference evidence="7" key="1">
    <citation type="submission" date="2014-11" db="EMBL/GenBank/DDBJ databases">
        <title>Draft genome sequences of the model orchid Erycina pusilla.</title>
        <authorList>
            <person name="Lin C.-S."/>
            <person name="Huang Y.-T."/>
            <person name="Albert V.A."/>
            <person name="Lin S.-Y."/>
            <person name="Ou C.-I."/>
            <person name="Hsu C.-T."/>
            <person name="Liao D.-C."/>
            <person name="Wu F.-H."/>
            <person name="Chang W.-J."/>
            <person name="Shih M.-C."/>
            <person name="Su Y.-H."/>
            <person name="Ho B.-C."/>
            <person name="Yu S.-L."/>
            <person name="Chan M.-T."/>
            <person name="Chen J.J.W."/>
        </authorList>
    </citation>
    <scope>NUCLEOTIDE SEQUENCE</scope>
</reference>
<keyword evidence="4" id="KW-0804">Transcription</keyword>
<organism evidence="7">
    <name type="scientific">Erycina pusilla</name>
    <dbReference type="NCBI Taxonomy" id="154679"/>
    <lineage>
        <taxon>Eukaryota</taxon>
        <taxon>Viridiplantae</taxon>
        <taxon>Streptophyta</taxon>
        <taxon>Embryophyta</taxon>
        <taxon>Tracheophyta</taxon>
        <taxon>Spermatophyta</taxon>
        <taxon>Magnoliopsida</taxon>
        <taxon>Liliopsida</taxon>
        <taxon>Asparagales</taxon>
        <taxon>Orchidaceae</taxon>
        <taxon>Epidendroideae</taxon>
        <taxon>Cymbidieae</taxon>
        <taxon>Oncidiinae</taxon>
        <taxon>Erycina</taxon>
    </lineage>
</organism>
<dbReference type="PANTHER" id="PTHR48019">
    <property type="entry name" value="SERUM RESPONSE FACTOR HOMOLOG"/>
    <property type="match status" value="1"/>
</dbReference>
<evidence type="ECO:0000256" key="1">
    <source>
        <dbReference type="ARBA" id="ARBA00004123"/>
    </source>
</evidence>
<evidence type="ECO:0000256" key="2">
    <source>
        <dbReference type="ARBA" id="ARBA00023015"/>
    </source>
</evidence>
<evidence type="ECO:0000259" key="6">
    <source>
        <dbReference type="PROSITE" id="PS50066"/>
    </source>
</evidence>
<dbReference type="InterPro" id="IPR036879">
    <property type="entry name" value="TF_MADSbox_sf"/>
</dbReference>
<evidence type="ECO:0000313" key="7">
    <source>
        <dbReference type="EMBL" id="AIZ95386.1"/>
    </source>
</evidence>
<dbReference type="GO" id="GO:0005634">
    <property type="term" value="C:nucleus"/>
    <property type="evidence" value="ECO:0007669"/>
    <property type="project" value="UniProtKB-SubCell"/>
</dbReference>
<accession>A0A1L1WKY1</accession>
<dbReference type="AlphaFoldDB" id="A0A1L1WKY1"/>
<protein>
    <submittedName>
        <fullName evidence="7">MADS40</fullName>
    </submittedName>
</protein>
<keyword evidence="2" id="KW-0805">Transcription regulation</keyword>
<keyword evidence="5" id="KW-0539">Nucleus</keyword>
<evidence type="ECO:0000256" key="3">
    <source>
        <dbReference type="ARBA" id="ARBA00023125"/>
    </source>
</evidence>
<dbReference type="SUPFAM" id="SSF55455">
    <property type="entry name" value="SRF-like"/>
    <property type="match status" value="1"/>
</dbReference>
<dbReference type="GO" id="GO:0046983">
    <property type="term" value="F:protein dimerization activity"/>
    <property type="evidence" value="ECO:0007669"/>
    <property type="project" value="InterPro"/>
</dbReference>
<dbReference type="PROSITE" id="PS50066">
    <property type="entry name" value="MADS_BOX_2"/>
    <property type="match status" value="1"/>
</dbReference>
<name>A0A1L1WKY1_9ASPA</name>
<dbReference type="Gene3D" id="3.40.1810.10">
    <property type="entry name" value="Transcription factor, MADS-box"/>
    <property type="match status" value="1"/>
</dbReference>
<evidence type="ECO:0000256" key="4">
    <source>
        <dbReference type="ARBA" id="ARBA00023163"/>
    </source>
</evidence>